<organism evidence="3 4">
    <name type="scientific">Triticum urartu</name>
    <name type="common">Red wild einkorn</name>
    <name type="synonym">Crithodium urartu</name>
    <dbReference type="NCBI Taxonomy" id="4572"/>
    <lineage>
        <taxon>Eukaryota</taxon>
        <taxon>Viridiplantae</taxon>
        <taxon>Streptophyta</taxon>
        <taxon>Embryophyta</taxon>
        <taxon>Tracheophyta</taxon>
        <taxon>Spermatophyta</taxon>
        <taxon>Magnoliopsida</taxon>
        <taxon>Liliopsida</taxon>
        <taxon>Poales</taxon>
        <taxon>Poaceae</taxon>
        <taxon>BOP clade</taxon>
        <taxon>Pooideae</taxon>
        <taxon>Triticodae</taxon>
        <taxon>Triticeae</taxon>
        <taxon>Triticinae</taxon>
        <taxon>Triticum</taxon>
    </lineage>
</organism>
<evidence type="ECO:0000313" key="3">
    <source>
        <dbReference type="EnsemblPlants" id="TuG1812G0300003559.01.T01"/>
    </source>
</evidence>
<dbReference type="Gramene" id="TuG1812G0300003559.01.T01">
    <property type="protein sequence ID" value="TuG1812G0300003559.01.T01"/>
    <property type="gene ID" value="TuG1812G0300003559.01"/>
</dbReference>
<protein>
    <recommendedName>
        <fullName evidence="2">DUF4220 domain-containing protein</fullName>
    </recommendedName>
</protein>
<sequence>MFLLAVILMFVVGVLKYGERTWALKCSNMDSIRSSLKKEPRARCHFYLDDRPPQGGPKGNVEE</sequence>
<evidence type="ECO:0000313" key="4">
    <source>
        <dbReference type="Proteomes" id="UP000015106"/>
    </source>
</evidence>
<feature type="chain" id="PRO_5035804588" description="DUF4220 domain-containing protein" evidence="1">
    <location>
        <begin position="17"/>
        <end position="63"/>
    </location>
</feature>
<feature type="signal peptide" evidence="1">
    <location>
        <begin position="1"/>
        <end position="16"/>
    </location>
</feature>
<proteinExistence type="predicted"/>
<keyword evidence="1" id="KW-0732">Signal</keyword>
<dbReference type="AlphaFoldDB" id="A0A8R7PV89"/>
<reference evidence="4" key="1">
    <citation type="journal article" date="2013" name="Nature">
        <title>Draft genome of the wheat A-genome progenitor Triticum urartu.</title>
        <authorList>
            <person name="Ling H.Q."/>
            <person name="Zhao S."/>
            <person name="Liu D."/>
            <person name="Wang J."/>
            <person name="Sun H."/>
            <person name="Zhang C."/>
            <person name="Fan H."/>
            <person name="Li D."/>
            <person name="Dong L."/>
            <person name="Tao Y."/>
            <person name="Gao C."/>
            <person name="Wu H."/>
            <person name="Li Y."/>
            <person name="Cui Y."/>
            <person name="Guo X."/>
            <person name="Zheng S."/>
            <person name="Wang B."/>
            <person name="Yu K."/>
            <person name="Liang Q."/>
            <person name="Yang W."/>
            <person name="Lou X."/>
            <person name="Chen J."/>
            <person name="Feng M."/>
            <person name="Jian J."/>
            <person name="Zhang X."/>
            <person name="Luo G."/>
            <person name="Jiang Y."/>
            <person name="Liu J."/>
            <person name="Wang Z."/>
            <person name="Sha Y."/>
            <person name="Zhang B."/>
            <person name="Wu H."/>
            <person name="Tang D."/>
            <person name="Shen Q."/>
            <person name="Xue P."/>
            <person name="Zou S."/>
            <person name="Wang X."/>
            <person name="Liu X."/>
            <person name="Wang F."/>
            <person name="Yang Y."/>
            <person name="An X."/>
            <person name="Dong Z."/>
            <person name="Zhang K."/>
            <person name="Zhang X."/>
            <person name="Luo M.C."/>
            <person name="Dvorak J."/>
            <person name="Tong Y."/>
            <person name="Wang J."/>
            <person name="Yang H."/>
            <person name="Li Z."/>
            <person name="Wang D."/>
            <person name="Zhang A."/>
            <person name="Wang J."/>
        </authorList>
    </citation>
    <scope>NUCLEOTIDE SEQUENCE</scope>
    <source>
        <strain evidence="4">cv. G1812</strain>
    </source>
</reference>
<accession>A0A8R7PV89</accession>
<name>A0A8R7PV89_TRIUA</name>
<dbReference type="InterPro" id="IPR025315">
    <property type="entry name" value="DUF4220"/>
</dbReference>
<evidence type="ECO:0000256" key="1">
    <source>
        <dbReference type="SAM" id="SignalP"/>
    </source>
</evidence>
<dbReference type="EnsemblPlants" id="TuG1812G0300003559.01.T01">
    <property type="protein sequence ID" value="TuG1812G0300003559.01.T01"/>
    <property type="gene ID" value="TuG1812G0300003559.01"/>
</dbReference>
<dbReference type="Proteomes" id="UP000015106">
    <property type="component" value="Chromosome 3"/>
</dbReference>
<keyword evidence="4" id="KW-1185">Reference proteome</keyword>
<reference evidence="3" key="3">
    <citation type="submission" date="2022-06" db="UniProtKB">
        <authorList>
            <consortium name="EnsemblPlants"/>
        </authorList>
    </citation>
    <scope>IDENTIFICATION</scope>
</reference>
<evidence type="ECO:0000259" key="2">
    <source>
        <dbReference type="Pfam" id="PF13968"/>
    </source>
</evidence>
<feature type="domain" description="DUF4220" evidence="2">
    <location>
        <begin position="3"/>
        <end position="45"/>
    </location>
</feature>
<dbReference type="PANTHER" id="PTHR31325">
    <property type="entry name" value="OS01G0798800 PROTEIN-RELATED"/>
    <property type="match status" value="1"/>
</dbReference>
<dbReference type="Pfam" id="PF13968">
    <property type="entry name" value="DUF4220"/>
    <property type="match status" value="1"/>
</dbReference>
<reference evidence="3" key="2">
    <citation type="submission" date="2018-03" db="EMBL/GenBank/DDBJ databases">
        <title>The Triticum urartu genome reveals the dynamic nature of wheat genome evolution.</title>
        <authorList>
            <person name="Ling H."/>
            <person name="Ma B."/>
            <person name="Shi X."/>
            <person name="Liu H."/>
            <person name="Dong L."/>
            <person name="Sun H."/>
            <person name="Cao Y."/>
            <person name="Gao Q."/>
            <person name="Zheng S."/>
            <person name="Li Y."/>
            <person name="Yu Y."/>
            <person name="Du H."/>
            <person name="Qi M."/>
            <person name="Li Y."/>
            <person name="Yu H."/>
            <person name="Cui Y."/>
            <person name="Wang N."/>
            <person name="Chen C."/>
            <person name="Wu H."/>
            <person name="Zhao Y."/>
            <person name="Zhang J."/>
            <person name="Li Y."/>
            <person name="Zhou W."/>
            <person name="Zhang B."/>
            <person name="Hu W."/>
            <person name="Eijk M."/>
            <person name="Tang J."/>
            <person name="Witsenboer H."/>
            <person name="Zhao S."/>
            <person name="Li Z."/>
            <person name="Zhang A."/>
            <person name="Wang D."/>
            <person name="Liang C."/>
        </authorList>
    </citation>
    <scope>NUCLEOTIDE SEQUENCE [LARGE SCALE GENOMIC DNA]</scope>
    <source>
        <strain evidence="3">cv. G1812</strain>
    </source>
</reference>